<evidence type="ECO:0000313" key="3">
    <source>
        <dbReference type="EMBL" id="MFB9326832.1"/>
    </source>
</evidence>
<evidence type="ECO:0000256" key="1">
    <source>
        <dbReference type="ARBA" id="ARBA00023270"/>
    </source>
</evidence>
<dbReference type="PANTHER" id="PTHR43434">
    <property type="entry name" value="PHOSPHOGLYCOLATE PHOSPHATASE"/>
    <property type="match status" value="1"/>
</dbReference>
<comment type="catalytic activity">
    <reaction evidence="2">
        <text>phosphonoacetaldehyde + H2O = acetaldehyde + phosphate + H(+)</text>
        <dbReference type="Rhea" id="RHEA:18905"/>
        <dbReference type="ChEBI" id="CHEBI:15343"/>
        <dbReference type="ChEBI" id="CHEBI:15377"/>
        <dbReference type="ChEBI" id="CHEBI:15378"/>
        <dbReference type="ChEBI" id="CHEBI:43474"/>
        <dbReference type="ChEBI" id="CHEBI:58383"/>
        <dbReference type="EC" id="3.11.1.1"/>
    </reaction>
</comment>
<dbReference type="SFLD" id="SFLDG01129">
    <property type="entry name" value="C1.5:_HAD__Beta-PGM__Phosphata"/>
    <property type="match status" value="1"/>
</dbReference>
<comment type="subunit">
    <text evidence="2">Homodimer.</text>
</comment>
<dbReference type="EMBL" id="JBHMDO010000022">
    <property type="protein sequence ID" value="MFB9326832.1"/>
    <property type="molecule type" value="Genomic_DNA"/>
</dbReference>
<dbReference type="HAMAP" id="MF_01375">
    <property type="entry name" value="PhnX"/>
    <property type="match status" value="1"/>
</dbReference>
<comment type="cofactor">
    <cofactor evidence="2">
        <name>Mg(2+)</name>
        <dbReference type="ChEBI" id="CHEBI:18420"/>
    </cofactor>
    <text evidence="2">Binds 1 Mg(2+) ion per subunit.</text>
</comment>
<protein>
    <recommendedName>
        <fullName evidence="2">Phosphonoacetaldehyde hydrolase</fullName>
        <shortName evidence="2">Phosphonatase</shortName>
        <ecNumber evidence="2">3.11.1.1</ecNumber>
    </recommendedName>
    <alternativeName>
        <fullName evidence="2">Phosphonoacetaldehyde phosphonohydrolase</fullName>
    </alternativeName>
</protein>
<dbReference type="NCBIfam" id="TIGR01549">
    <property type="entry name" value="HAD-SF-IA-v1"/>
    <property type="match status" value="1"/>
</dbReference>
<accession>A0ABV5KNN2</accession>
<reference evidence="3 4" key="1">
    <citation type="submission" date="2024-09" db="EMBL/GenBank/DDBJ databases">
        <authorList>
            <person name="Sun Q."/>
            <person name="Mori K."/>
        </authorList>
    </citation>
    <scope>NUCLEOTIDE SEQUENCE [LARGE SCALE GENOMIC DNA]</scope>
    <source>
        <strain evidence="3 4">TISTR 2452</strain>
    </source>
</reference>
<dbReference type="InterPro" id="IPR023198">
    <property type="entry name" value="PGP-like_dom2"/>
</dbReference>
<dbReference type="Gene3D" id="3.40.50.1000">
    <property type="entry name" value="HAD superfamily/HAD-like"/>
    <property type="match status" value="1"/>
</dbReference>
<feature type="active site" description="Schiff-base intermediate with substrate" evidence="2">
    <location>
        <position position="49"/>
    </location>
</feature>
<dbReference type="InterPro" id="IPR023214">
    <property type="entry name" value="HAD_sf"/>
</dbReference>
<dbReference type="EC" id="3.11.1.1" evidence="2"/>
<dbReference type="GO" id="GO:0050194">
    <property type="term" value="F:phosphonoacetaldehyde hydrolase activity"/>
    <property type="evidence" value="ECO:0007669"/>
    <property type="project" value="UniProtKB-EC"/>
</dbReference>
<dbReference type="RefSeq" id="WP_377494490.1">
    <property type="nucleotide sequence ID" value="NZ_JBHMDO010000022.1"/>
</dbReference>
<comment type="caution">
    <text evidence="3">The sequence shown here is derived from an EMBL/GenBank/DDBJ whole genome shotgun (WGS) entry which is preliminary data.</text>
</comment>
<dbReference type="InterPro" id="IPR006323">
    <property type="entry name" value="Phosphonoacetald_hydro"/>
</dbReference>
<evidence type="ECO:0000313" key="4">
    <source>
        <dbReference type="Proteomes" id="UP001589747"/>
    </source>
</evidence>
<dbReference type="SUPFAM" id="SSF56784">
    <property type="entry name" value="HAD-like"/>
    <property type="match status" value="1"/>
</dbReference>
<dbReference type="InterPro" id="IPR050155">
    <property type="entry name" value="HAD-like_hydrolase_sf"/>
</dbReference>
<comment type="similarity">
    <text evidence="2">Belongs to the HAD-like hydrolase superfamily. PhnX family.</text>
</comment>
<feature type="binding site" evidence="2">
    <location>
        <position position="183"/>
    </location>
    <ligand>
        <name>Mg(2+)</name>
        <dbReference type="ChEBI" id="CHEBI:18420"/>
    </ligand>
</feature>
<name>A0ABV5KNN2_9BACL</name>
<gene>
    <name evidence="2 3" type="primary">phnX</name>
    <name evidence="3" type="ORF">ACFFSY_12975</name>
</gene>
<dbReference type="SFLD" id="SFLDS00003">
    <property type="entry name" value="Haloacid_Dehalogenase"/>
    <property type="match status" value="1"/>
</dbReference>
<dbReference type="InterPro" id="IPR006439">
    <property type="entry name" value="HAD-SF_hydro_IA"/>
</dbReference>
<dbReference type="SFLD" id="SFLDG01135">
    <property type="entry name" value="C1.5.6:_HAD__Beta-PGM__Phospha"/>
    <property type="match status" value="1"/>
</dbReference>
<proteinExistence type="inferred from homology"/>
<keyword evidence="1 2" id="KW-0704">Schiff base</keyword>
<sequence>MIQAVMLDWAGTMVDYGSFAPVAAFRKLFEERGIAVSDADIRKPMGRMKIDHLRDICAQPAVQDAWISRYGAPASEADVQELYASFEPALMSIVREFAEPVPGALALVDRLRGAGIKIGTTTGYTRPMMDLLMPEAARRGYAPDSSVTPDETQGGGRPHPWMLLRNAEALGVYPMHAVVKCGDTEADMQEGRAAGAWTVGVVFGGNELGLSQAETEALDNSERERLLNEVASRLTAAGAHYIIREIGELDGLFPNIEARLAKGERP</sequence>
<dbReference type="NCBIfam" id="TIGR01422">
    <property type="entry name" value="phosphonatase"/>
    <property type="match status" value="1"/>
</dbReference>
<dbReference type="Proteomes" id="UP001589747">
    <property type="component" value="Unassembled WGS sequence"/>
</dbReference>
<feature type="binding site" evidence="2">
    <location>
        <position position="10"/>
    </location>
    <ligand>
        <name>Mg(2+)</name>
        <dbReference type="ChEBI" id="CHEBI:18420"/>
    </ligand>
</feature>
<organism evidence="3 4">
    <name type="scientific">Paenibacillus aurantiacus</name>
    <dbReference type="NCBI Taxonomy" id="1936118"/>
    <lineage>
        <taxon>Bacteria</taxon>
        <taxon>Bacillati</taxon>
        <taxon>Bacillota</taxon>
        <taxon>Bacilli</taxon>
        <taxon>Bacillales</taxon>
        <taxon>Paenibacillaceae</taxon>
        <taxon>Paenibacillus</taxon>
    </lineage>
</organism>
<keyword evidence="2" id="KW-0479">Metal-binding</keyword>
<keyword evidence="2 3" id="KW-0378">Hydrolase</keyword>
<feature type="binding site" evidence="2">
    <location>
        <position position="8"/>
    </location>
    <ligand>
        <name>Mg(2+)</name>
        <dbReference type="ChEBI" id="CHEBI:18420"/>
    </ligand>
</feature>
<comment type="function">
    <text evidence="2">Involved in phosphonate degradation.</text>
</comment>
<evidence type="ECO:0000256" key="2">
    <source>
        <dbReference type="HAMAP-Rule" id="MF_01375"/>
    </source>
</evidence>
<dbReference type="Gene3D" id="1.10.150.240">
    <property type="entry name" value="Putative phosphatase, domain 2"/>
    <property type="match status" value="1"/>
</dbReference>
<dbReference type="PANTHER" id="PTHR43434:SF19">
    <property type="entry name" value="PHOSPHONOACETALDEHYDE HYDROLASE"/>
    <property type="match status" value="1"/>
</dbReference>
<keyword evidence="4" id="KW-1185">Reference proteome</keyword>
<dbReference type="Pfam" id="PF00702">
    <property type="entry name" value="Hydrolase"/>
    <property type="match status" value="1"/>
</dbReference>
<feature type="active site" description="Nucleophile" evidence="2">
    <location>
        <position position="8"/>
    </location>
</feature>
<keyword evidence="2" id="KW-0460">Magnesium</keyword>
<dbReference type="InterPro" id="IPR036412">
    <property type="entry name" value="HAD-like_sf"/>
</dbReference>